<feature type="transmembrane region" description="Helical" evidence="1">
    <location>
        <begin position="6"/>
        <end position="25"/>
    </location>
</feature>
<dbReference type="Proteomes" id="UP000245720">
    <property type="component" value="Unassembled WGS sequence"/>
</dbReference>
<sequence length="270" mass="29216">METIYIDVLIILNIYVNFFLLRITAGVTHSPLKNSRCAAASAYGSLFSLTILLPCLGTLIPLAIKLAAAVSIVALAFGFHGAKRLMINTAAFFAANFVLAGAVYGVYSLLKPQFIRFNNGCFYIDFSLLILIVTTAALYAAVRLMRNALDRAPEGEWVVTVRKGRRIVRLSGLADTGNGLVDFFTGTPVMICPEKSFEELTGVPLDTDRLPRGFRLLPCSAVTGSSLIPVFRPDEVLISCENGARKTVDAVVGFGECGDKAVFNPKLLKI</sequence>
<name>A0A315XW99_RUMFL</name>
<protein>
    <submittedName>
        <fullName evidence="2">Stage II sporulation protein GA (Sporulation sigma-E factor processing peptidase)</fullName>
    </submittedName>
</protein>
<dbReference type="GO" id="GO:0030436">
    <property type="term" value="P:asexual sporulation"/>
    <property type="evidence" value="ECO:0007669"/>
    <property type="project" value="InterPro"/>
</dbReference>
<gene>
    <name evidence="2" type="ORF">IE37_03391</name>
</gene>
<dbReference type="AlphaFoldDB" id="A0A315XW99"/>
<reference evidence="2 3" key="1">
    <citation type="submission" date="2018-05" db="EMBL/GenBank/DDBJ databases">
        <title>The Hungate 1000. A catalogue of reference genomes from the rumen microbiome.</title>
        <authorList>
            <person name="Kelly W."/>
        </authorList>
    </citation>
    <scope>NUCLEOTIDE SEQUENCE [LARGE SCALE GENOMIC DNA]</scope>
    <source>
        <strain evidence="2 3">SAb67</strain>
    </source>
</reference>
<accession>A0A315XW99</accession>
<proteinExistence type="predicted"/>
<dbReference type="RefSeq" id="WP_181380360.1">
    <property type="nucleotide sequence ID" value="NZ_QGDI01000020.1"/>
</dbReference>
<feature type="transmembrane region" description="Helical" evidence="1">
    <location>
        <begin position="37"/>
        <end position="53"/>
    </location>
</feature>
<dbReference type="GO" id="GO:0006508">
    <property type="term" value="P:proteolysis"/>
    <property type="evidence" value="ECO:0007669"/>
    <property type="project" value="InterPro"/>
</dbReference>
<dbReference type="GO" id="GO:0004190">
    <property type="term" value="F:aspartic-type endopeptidase activity"/>
    <property type="evidence" value="ECO:0007669"/>
    <property type="project" value="InterPro"/>
</dbReference>
<keyword evidence="1" id="KW-0812">Transmembrane</keyword>
<organism evidence="2 3">
    <name type="scientific">Ruminococcus flavefaciens</name>
    <dbReference type="NCBI Taxonomy" id="1265"/>
    <lineage>
        <taxon>Bacteria</taxon>
        <taxon>Bacillati</taxon>
        <taxon>Bacillota</taxon>
        <taxon>Clostridia</taxon>
        <taxon>Eubacteriales</taxon>
        <taxon>Oscillospiraceae</taxon>
        <taxon>Ruminococcus</taxon>
    </lineage>
</organism>
<evidence type="ECO:0000256" key="1">
    <source>
        <dbReference type="SAM" id="Phobius"/>
    </source>
</evidence>
<dbReference type="EMBL" id="QGDI01000020">
    <property type="protein sequence ID" value="PWJ09742.1"/>
    <property type="molecule type" value="Genomic_DNA"/>
</dbReference>
<dbReference type="Pfam" id="PF03419">
    <property type="entry name" value="Peptidase_U4"/>
    <property type="match status" value="1"/>
</dbReference>
<evidence type="ECO:0000313" key="2">
    <source>
        <dbReference type="EMBL" id="PWJ09742.1"/>
    </source>
</evidence>
<feature type="transmembrane region" description="Helical" evidence="1">
    <location>
        <begin position="122"/>
        <end position="142"/>
    </location>
</feature>
<dbReference type="InterPro" id="IPR005081">
    <property type="entry name" value="SpoIIGA"/>
</dbReference>
<evidence type="ECO:0000313" key="3">
    <source>
        <dbReference type="Proteomes" id="UP000245720"/>
    </source>
</evidence>
<keyword evidence="1" id="KW-0472">Membrane</keyword>
<keyword evidence="1" id="KW-1133">Transmembrane helix</keyword>
<comment type="caution">
    <text evidence="2">The sequence shown here is derived from an EMBL/GenBank/DDBJ whole genome shotgun (WGS) entry which is preliminary data.</text>
</comment>
<feature type="transmembrane region" description="Helical" evidence="1">
    <location>
        <begin position="91"/>
        <end position="110"/>
    </location>
</feature>